<dbReference type="PANTHER" id="PTHR40619">
    <property type="entry name" value="FUNGAL STAND N-TERMINAL GOODBYE DOMAIN-CONTAINING PROTEIN"/>
    <property type="match status" value="1"/>
</dbReference>
<dbReference type="EMBL" id="JAPQKS010000009">
    <property type="protein sequence ID" value="KAJ5214937.1"/>
    <property type="molecule type" value="Genomic_DNA"/>
</dbReference>
<reference evidence="1" key="2">
    <citation type="journal article" date="2023" name="IMA Fungus">
        <title>Comparative genomic study of the Penicillium genus elucidates a diverse pangenome and 15 lateral gene transfer events.</title>
        <authorList>
            <person name="Petersen C."/>
            <person name="Sorensen T."/>
            <person name="Nielsen M.R."/>
            <person name="Sondergaard T.E."/>
            <person name="Sorensen J.L."/>
            <person name="Fitzpatrick D.A."/>
            <person name="Frisvad J.C."/>
            <person name="Nielsen K.L."/>
        </authorList>
    </citation>
    <scope>NUCLEOTIDE SEQUENCE</scope>
    <source>
        <strain evidence="1">IBT 19713</strain>
    </source>
</reference>
<name>A0A9W9T9W5_9EURO</name>
<accession>A0A9W9T9W5</accession>
<dbReference type="AlphaFoldDB" id="A0A9W9T9W5"/>
<dbReference type="RefSeq" id="XP_058325434.1">
    <property type="nucleotide sequence ID" value="XM_058479911.1"/>
</dbReference>
<dbReference type="PANTHER" id="PTHR40619:SF3">
    <property type="entry name" value="FUNGAL STAND N-TERMINAL GOODBYE DOMAIN-CONTAINING PROTEIN"/>
    <property type="match status" value="1"/>
</dbReference>
<dbReference type="OrthoDB" id="4366791at2759"/>
<reference evidence="1" key="1">
    <citation type="submission" date="2022-11" db="EMBL/GenBank/DDBJ databases">
        <authorList>
            <person name="Petersen C."/>
        </authorList>
    </citation>
    <scope>NUCLEOTIDE SEQUENCE</scope>
    <source>
        <strain evidence="1">IBT 19713</strain>
    </source>
</reference>
<protein>
    <submittedName>
        <fullName evidence="1">Uncharacterized protein</fullName>
    </submittedName>
</protein>
<keyword evidence="2" id="KW-1185">Reference proteome</keyword>
<comment type="caution">
    <text evidence="1">The sequence shown here is derived from an EMBL/GenBank/DDBJ whole genome shotgun (WGS) entry which is preliminary data.</text>
</comment>
<proteinExistence type="predicted"/>
<gene>
    <name evidence="1" type="ORF">N7468_010616</name>
</gene>
<evidence type="ECO:0000313" key="1">
    <source>
        <dbReference type="EMBL" id="KAJ5214937.1"/>
    </source>
</evidence>
<organism evidence="1 2">
    <name type="scientific">Penicillium chermesinum</name>
    <dbReference type="NCBI Taxonomy" id="63820"/>
    <lineage>
        <taxon>Eukaryota</taxon>
        <taxon>Fungi</taxon>
        <taxon>Dikarya</taxon>
        <taxon>Ascomycota</taxon>
        <taxon>Pezizomycotina</taxon>
        <taxon>Eurotiomycetes</taxon>
        <taxon>Eurotiomycetidae</taxon>
        <taxon>Eurotiales</taxon>
        <taxon>Aspergillaceae</taxon>
        <taxon>Penicillium</taxon>
    </lineage>
</organism>
<dbReference type="Proteomes" id="UP001150941">
    <property type="component" value="Unassembled WGS sequence"/>
</dbReference>
<dbReference type="GeneID" id="83207215"/>
<sequence>MPDSPPTPMTIVSPGQDIQSILSNNERVHETEKRIVGRYASEETGLGVPASLAQYDLQTQRLIVSDSNASEGTIGVPTQQQDIVKFEEQKFIQKLRDYEQNAKPKYRTWINIDGLHTLAEVWEILDLAVAKYKDKDRSGAWGRVRRAFRGLGQNGEAVEKWLGMVPSQENYLSVICGGVKLILGAAARMSDIRDSALSGLHDIPVLLSGAQRVLGIYNSSQQLKALSASLYVATLTSLGHILHYIGRNSASKALEAMFKQSSFQRDLSRSLEAMQKCRDSFNEEARICGIEMQGEIESVLQDTHSNAQEIQGELVLMHRSMLIAYNEQKRTQRLIEEEALCLEERIESMKKGQAGLQESLNQLLGLVKGNPLLNSKAWAMNRPFDAPHNPFISLVANPSQTQSATAYTMGDLRRIVLSRLVYNSKRMQADVQENYDHGATMPIAQQDRCVYVINSPQLASWTTSQDTKILVINGHQASRSLRSPPELHLRATPIHFFCGEHSDRHDKLNSATAIINNLLAQLLSSFKDINYMNLIALGDFDSNDIKAVCQRFKAVLKLLPASAVVFCLVDNLPPYLINEKTSEGARNLLHWLIRWTHRRRNLQEAGQACTFKLLLTAEVQFMEPEIDALDEAEVMNVPVTVPPAGGFTDMKWDTRVGSEVDKMI</sequence>
<evidence type="ECO:0000313" key="2">
    <source>
        <dbReference type="Proteomes" id="UP001150941"/>
    </source>
</evidence>